<comment type="caution">
    <text evidence="5">The sequence shown here is derived from an EMBL/GenBank/DDBJ whole genome shotgun (WGS) entry which is preliminary data.</text>
</comment>
<dbReference type="SUPFAM" id="SSF52540">
    <property type="entry name" value="P-loop containing nucleoside triphosphate hydrolases"/>
    <property type="match status" value="1"/>
</dbReference>
<dbReference type="Pfam" id="PF00580">
    <property type="entry name" value="UvrD-helicase"/>
    <property type="match status" value="1"/>
</dbReference>
<dbReference type="EMBL" id="PPUT01000010">
    <property type="protein sequence ID" value="RDC44963.1"/>
    <property type="molecule type" value="Genomic_DNA"/>
</dbReference>
<proteinExistence type="predicted"/>
<name>A0A369P7M0_9ACTN</name>
<keyword evidence="4" id="KW-0067">ATP-binding</keyword>
<evidence type="ECO:0000256" key="4">
    <source>
        <dbReference type="ARBA" id="ARBA00022840"/>
    </source>
</evidence>
<keyword evidence="3 5" id="KW-0347">Helicase</keyword>
<accession>A0A369P7M0</accession>
<dbReference type="InterPro" id="IPR013986">
    <property type="entry name" value="DExx_box_DNA_helicase_dom_sf"/>
</dbReference>
<dbReference type="InterPro" id="IPR027417">
    <property type="entry name" value="P-loop_NTPase"/>
</dbReference>
<dbReference type="GO" id="GO:0005524">
    <property type="term" value="F:ATP binding"/>
    <property type="evidence" value="ECO:0007669"/>
    <property type="project" value="UniProtKB-UniRule"/>
</dbReference>
<keyword evidence="1" id="KW-0547">Nucleotide-binding</keyword>
<keyword evidence="2" id="KW-0378">Hydrolase</keyword>
<evidence type="ECO:0000256" key="3">
    <source>
        <dbReference type="ARBA" id="ARBA00022806"/>
    </source>
</evidence>
<dbReference type="Gene3D" id="1.10.10.160">
    <property type="match status" value="1"/>
</dbReference>
<dbReference type="GO" id="GO:0003677">
    <property type="term" value="F:DNA binding"/>
    <property type="evidence" value="ECO:0007669"/>
    <property type="project" value="InterPro"/>
</dbReference>
<sequence length="642" mass="66654">MAIELTPTPEAVLVEGAVGCGKTTRLVERAAALLEGGAAPSDLLVLAATPDAARMLAARLEAACGAAVEATCVREVALGLLATEGGRAFSDRAGRLVTPVEMGFIMEDMKTCGLKNRRLKEMLKFFYRSWTELVEDADGNADWLLAGEEADVHGLLKGILDFTGGILEPELSALAVRYLLADGEALAGAQRAHVLVDDYQMLSRASQHVANLLARDSIAVAADPAAVVEVFDSYPYGEGVGEFTQANADCERIVLTESHACGAAAHAASRLREDAAPGAPEITGVGDAPATDSFTARESADPAAEVAAVAEAVEAALGAGCAPEDVYVLTFHPAWMRQVLRALAARDIAAAAPVEGRLSVGDYRDLDRCAPARLLAALDLAADPANALAWRSWCGFGDYLANSAAFADMRAGAAAEGAGLVALLEEASAAAPAEGFPNTGIGRIVDAYRAGRELVASVQGLEGDGLLDALAAGLGLEGDGAARARALVGALTAPAPGEEGGTDAATLSRRARRALGGAAFGDTAGRVLVGAPEHLVGRSPAVLVLAGFVNGFFPSRDYFDATVMTPDKQKLARATDIRRLYAAAGKPTERLVASWFTSIDLVGAEQLKLEIGRVRLRRGERIATTSPSIYLKEIEPTEDQSA</sequence>
<evidence type="ECO:0000256" key="1">
    <source>
        <dbReference type="ARBA" id="ARBA00022741"/>
    </source>
</evidence>
<organism evidence="5 6">
    <name type="scientific">Adlercreutzia equolifaciens subsp. celatus</name>
    <dbReference type="NCBI Taxonomy" id="394340"/>
    <lineage>
        <taxon>Bacteria</taxon>
        <taxon>Bacillati</taxon>
        <taxon>Actinomycetota</taxon>
        <taxon>Coriobacteriia</taxon>
        <taxon>Eggerthellales</taxon>
        <taxon>Eggerthellaceae</taxon>
        <taxon>Adlercreutzia</taxon>
    </lineage>
</organism>
<dbReference type="PROSITE" id="PS51198">
    <property type="entry name" value="UVRD_HELICASE_ATP_BIND"/>
    <property type="match status" value="1"/>
</dbReference>
<evidence type="ECO:0000313" key="6">
    <source>
        <dbReference type="Proteomes" id="UP000253805"/>
    </source>
</evidence>
<dbReference type="GO" id="GO:0003678">
    <property type="term" value="F:DNA helicase activity"/>
    <property type="evidence" value="ECO:0007669"/>
    <property type="project" value="InterPro"/>
</dbReference>
<dbReference type="Gene3D" id="3.40.50.300">
    <property type="entry name" value="P-loop containing nucleotide triphosphate hydrolases"/>
    <property type="match status" value="1"/>
</dbReference>
<dbReference type="PANTHER" id="PTHR11070">
    <property type="entry name" value="UVRD / RECB / PCRA DNA HELICASE FAMILY MEMBER"/>
    <property type="match status" value="1"/>
</dbReference>
<reference evidence="5 6" key="1">
    <citation type="journal article" date="2018" name="Elife">
        <title>Discovery and characterization of a prevalent human gut bacterial enzyme sufficient for the inactivation of a family of plant toxins.</title>
        <authorList>
            <person name="Koppel N."/>
            <person name="Bisanz J.E."/>
            <person name="Pandelia M.E."/>
            <person name="Turnbaugh P.J."/>
            <person name="Balskus E.P."/>
        </authorList>
    </citation>
    <scope>NUCLEOTIDE SEQUENCE [LARGE SCALE GENOMIC DNA]</scope>
    <source>
        <strain evidence="5 6">OB21 GAM 11</strain>
    </source>
</reference>
<dbReference type="GO" id="GO:0016787">
    <property type="term" value="F:hydrolase activity"/>
    <property type="evidence" value="ECO:0007669"/>
    <property type="project" value="UniProtKB-UniRule"/>
</dbReference>
<dbReference type="InterPro" id="IPR014016">
    <property type="entry name" value="UvrD-like_ATP-bd"/>
</dbReference>
<protein>
    <submittedName>
        <fullName evidence="5">DNA helicase</fullName>
    </submittedName>
</protein>
<dbReference type="AlphaFoldDB" id="A0A369P7M0"/>
<evidence type="ECO:0000313" key="5">
    <source>
        <dbReference type="EMBL" id="RDC44963.1"/>
    </source>
</evidence>
<evidence type="ECO:0000256" key="2">
    <source>
        <dbReference type="ARBA" id="ARBA00022801"/>
    </source>
</evidence>
<gene>
    <name evidence="5" type="ORF">C1850_05230</name>
</gene>
<dbReference type="Proteomes" id="UP000253805">
    <property type="component" value="Unassembled WGS sequence"/>
</dbReference>
<dbReference type="RefSeq" id="WP_114539489.1">
    <property type="nucleotide sequence ID" value="NZ_PPUT01000010.1"/>
</dbReference>
<dbReference type="InterPro" id="IPR000212">
    <property type="entry name" value="DNA_helicase_UvrD/REP"/>
</dbReference>